<dbReference type="PROSITE" id="PS00583">
    <property type="entry name" value="PFKB_KINASES_1"/>
    <property type="match status" value="1"/>
</dbReference>
<dbReference type="EMBL" id="LCKD01000011">
    <property type="protein sequence ID" value="KKT89934.1"/>
    <property type="molecule type" value="Genomic_DNA"/>
</dbReference>
<evidence type="ECO:0000259" key="3">
    <source>
        <dbReference type="Pfam" id="PF00294"/>
    </source>
</evidence>
<evidence type="ECO:0000313" key="5">
    <source>
        <dbReference type="Proteomes" id="UP000034368"/>
    </source>
</evidence>
<keyword evidence="2 4" id="KW-0418">Kinase</keyword>
<dbReference type="GO" id="GO:0016301">
    <property type="term" value="F:kinase activity"/>
    <property type="evidence" value="ECO:0007669"/>
    <property type="project" value="UniProtKB-KW"/>
</dbReference>
<dbReference type="Gene3D" id="3.40.1190.20">
    <property type="match status" value="1"/>
</dbReference>
<dbReference type="PANTHER" id="PTHR10584:SF166">
    <property type="entry name" value="RIBOKINASE"/>
    <property type="match status" value="1"/>
</dbReference>
<dbReference type="PANTHER" id="PTHR10584">
    <property type="entry name" value="SUGAR KINASE"/>
    <property type="match status" value="1"/>
</dbReference>
<evidence type="ECO:0000256" key="2">
    <source>
        <dbReference type="ARBA" id="ARBA00022777"/>
    </source>
</evidence>
<dbReference type="InterPro" id="IPR002173">
    <property type="entry name" value="Carboh/pur_kinase_PfkB_CS"/>
</dbReference>
<name>A0A0G1P0P0_9BACT</name>
<proteinExistence type="predicted"/>
<organism evidence="4 5">
    <name type="scientific">Candidatus Yanofskybacteria bacterium GW2011_GWB1_45_11</name>
    <dbReference type="NCBI Taxonomy" id="1619026"/>
    <lineage>
        <taxon>Bacteria</taxon>
        <taxon>Candidatus Yanofskyibacteriota</taxon>
    </lineage>
</organism>
<reference evidence="4 5" key="1">
    <citation type="journal article" date="2015" name="Nature">
        <title>rRNA introns, odd ribosomes, and small enigmatic genomes across a large radiation of phyla.</title>
        <authorList>
            <person name="Brown C.T."/>
            <person name="Hug L.A."/>
            <person name="Thomas B.C."/>
            <person name="Sharon I."/>
            <person name="Castelle C.J."/>
            <person name="Singh A."/>
            <person name="Wilkins M.J."/>
            <person name="Williams K.H."/>
            <person name="Banfield J.F."/>
        </authorList>
    </citation>
    <scope>NUCLEOTIDE SEQUENCE [LARGE SCALE GENOMIC DNA]</scope>
</reference>
<dbReference type="AlphaFoldDB" id="A0A0G1P0P0"/>
<dbReference type="SUPFAM" id="SSF53613">
    <property type="entry name" value="Ribokinase-like"/>
    <property type="match status" value="1"/>
</dbReference>
<sequence length="325" mass="34796">MFDVITIGSATRDVFITSPDFVILKDERFKTGSALAMTLGTKIHVDKIVMTPGGGATNVAIGLSRQGLAASCVAIIGKDIVGEEIKNALNAENVDTRFFVTHGDDLSGYSTILFDGASGERTIVTYKGEGQHFSKDTVDVSKLDAKWIFVDNVGGNIEFIGEIINHARDRGIKLATNPGTLELALGFEKLQPLLSACEIVLMNQEEASLLSGIDYNDEAGIFKFMDEKIGGIFVMTKGRAGVSVSDGKNIYRAGIPDSPVVERTGAGDAFSSGFISEYIRSGDIQKSIQMATANSSSVVTKYGPIEGLLKEDNPGQWPLVDVEIK</sequence>
<comment type="caution">
    <text evidence="4">The sequence shown here is derived from an EMBL/GenBank/DDBJ whole genome shotgun (WGS) entry which is preliminary data.</text>
</comment>
<dbReference type="InterPro" id="IPR011611">
    <property type="entry name" value="PfkB_dom"/>
</dbReference>
<dbReference type="Proteomes" id="UP000034368">
    <property type="component" value="Unassembled WGS sequence"/>
</dbReference>
<gene>
    <name evidence="4" type="ORF">UW90_C0011G0010</name>
</gene>
<dbReference type="Pfam" id="PF00294">
    <property type="entry name" value="PfkB"/>
    <property type="match status" value="1"/>
</dbReference>
<accession>A0A0G1P0P0</accession>
<keyword evidence="1" id="KW-0808">Transferase</keyword>
<evidence type="ECO:0000313" key="4">
    <source>
        <dbReference type="EMBL" id="KKT89934.1"/>
    </source>
</evidence>
<evidence type="ECO:0000256" key="1">
    <source>
        <dbReference type="ARBA" id="ARBA00022679"/>
    </source>
</evidence>
<protein>
    <submittedName>
        <fullName evidence="4">PfkB family kinase, nonfunctional</fullName>
    </submittedName>
</protein>
<feature type="domain" description="Carbohydrate kinase PfkB" evidence="3">
    <location>
        <begin position="40"/>
        <end position="307"/>
    </location>
</feature>
<dbReference type="InterPro" id="IPR029056">
    <property type="entry name" value="Ribokinase-like"/>
</dbReference>